<evidence type="ECO:0000256" key="8">
    <source>
        <dbReference type="ARBA" id="ARBA00022840"/>
    </source>
</evidence>
<dbReference type="SUPFAM" id="SSF52540">
    <property type="entry name" value="P-loop containing nucleoside triphosphate hydrolases"/>
    <property type="match status" value="1"/>
</dbReference>
<evidence type="ECO:0000313" key="20">
    <source>
        <dbReference type="EMBL" id="PJZ71947.1"/>
    </source>
</evidence>
<dbReference type="Pfam" id="PF00270">
    <property type="entry name" value="DEAD"/>
    <property type="match status" value="1"/>
</dbReference>
<evidence type="ECO:0000256" key="13">
    <source>
        <dbReference type="ARBA" id="ARBA00044535"/>
    </source>
</evidence>
<feature type="domain" description="Helicase ATP-binding" evidence="17">
    <location>
        <begin position="37"/>
        <end position="207"/>
    </location>
</feature>
<dbReference type="EMBL" id="NPDY01000031">
    <property type="protein sequence ID" value="PJZ68169.1"/>
    <property type="molecule type" value="Genomic_DNA"/>
</dbReference>
<comment type="cofactor">
    <cofactor evidence="1">
        <name>Mg(2+)</name>
        <dbReference type="ChEBI" id="CHEBI:18420"/>
    </cofactor>
</comment>
<dbReference type="GO" id="GO:0043138">
    <property type="term" value="F:3'-5' DNA helicase activity"/>
    <property type="evidence" value="ECO:0007669"/>
    <property type="project" value="UniProtKB-EC"/>
</dbReference>
<dbReference type="RefSeq" id="WP_100715429.1">
    <property type="nucleotide sequence ID" value="NZ_NPDY01000031.1"/>
</dbReference>
<dbReference type="GO" id="GO:0009378">
    <property type="term" value="F:four-way junction helicase activity"/>
    <property type="evidence" value="ECO:0007669"/>
    <property type="project" value="TreeGrafter"/>
</dbReference>
<dbReference type="Proteomes" id="UP000231962">
    <property type="component" value="Unassembled WGS sequence"/>
</dbReference>
<dbReference type="InterPro" id="IPR018982">
    <property type="entry name" value="RQC_domain"/>
</dbReference>
<evidence type="ECO:0000313" key="22">
    <source>
        <dbReference type="Proteomes" id="UP000231990"/>
    </source>
</evidence>
<feature type="domain" description="HRDC" evidence="16">
    <location>
        <begin position="558"/>
        <end position="633"/>
    </location>
</feature>
<accession>A0A2M9ZIQ7</accession>
<evidence type="ECO:0000259" key="16">
    <source>
        <dbReference type="PROSITE" id="PS50967"/>
    </source>
</evidence>
<organism evidence="20 22">
    <name type="scientific">Leptospira perolatii</name>
    <dbReference type="NCBI Taxonomy" id="2023191"/>
    <lineage>
        <taxon>Bacteria</taxon>
        <taxon>Pseudomonadati</taxon>
        <taxon>Spirochaetota</taxon>
        <taxon>Spirochaetia</taxon>
        <taxon>Leptospirales</taxon>
        <taxon>Leptospiraceae</taxon>
        <taxon>Leptospira</taxon>
    </lineage>
</organism>
<evidence type="ECO:0000256" key="4">
    <source>
        <dbReference type="ARBA" id="ARBA00022723"/>
    </source>
</evidence>
<comment type="caution">
    <text evidence="20">The sequence shown here is derived from an EMBL/GenBank/DDBJ whole genome shotgun (WGS) entry which is preliminary data.</text>
</comment>
<keyword evidence="9" id="KW-0238">DNA-binding</keyword>
<dbReference type="GO" id="GO:0006310">
    <property type="term" value="P:DNA recombination"/>
    <property type="evidence" value="ECO:0007669"/>
    <property type="project" value="InterPro"/>
</dbReference>
<dbReference type="PROSITE" id="PS51194">
    <property type="entry name" value="HELICASE_CTER"/>
    <property type="match status" value="1"/>
</dbReference>
<proteinExistence type="inferred from homology"/>
<protein>
    <recommendedName>
        <fullName evidence="13">ATP-dependent DNA helicase RecQ</fullName>
        <ecNumber evidence="12">5.6.2.4</ecNumber>
    </recommendedName>
    <alternativeName>
        <fullName evidence="14">DNA 3'-5' helicase RecQ</fullName>
    </alternativeName>
</protein>
<dbReference type="GO" id="GO:0005737">
    <property type="term" value="C:cytoplasm"/>
    <property type="evidence" value="ECO:0007669"/>
    <property type="project" value="TreeGrafter"/>
</dbReference>
<dbReference type="SMART" id="SM00490">
    <property type="entry name" value="HELICc"/>
    <property type="match status" value="1"/>
</dbReference>
<keyword evidence="21" id="KW-1185">Reference proteome</keyword>
<dbReference type="SMART" id="SM00341">
    <property type="entry name" value="HRDC"/>
    <property type="match status" value="1"/>
</dbReference>
<keyword evidence="8" id="KW-0067">ATP-binding</keyword>
<keyword evidence="7 20" id="KW-0347">Helicase</keyword>
<dbReference type="PANTHER" id="PTHR13710:SF105">
    <property type="entry name" value="ATP-DEPENDENT DNA HELICASE Q1"/>
    <property type="match status" value="1"/>
</dbReference>
<dbReference type="GO" id="GO:0046872">
    <property type="term" value="F:metal ion binding"/>
    <property type="evidence" value="ECO:0007669"/>
    <property type="project" value="UniProtKB-KW"/>
</dbReference>
<dbReference type="Pfam" id="PF00271">
    <property type="entry name" value="Helicase_C"/>
    <property type="match status" value="1"/>
</dbReference>
<keyword evidence="10" id="KW-0413">Isomerase</keyword>
<dbReference type="Pfam" id="PF09382">
    <property type="entry name" value="RQC"/>
    <property type="match status" value="1"/>
</dbReference>
<dbReference type="Pfam" id="PF16124">
    <property type="entry name" value="RecQ_Zn_bind"/>
    <property type="match status" value="1"/>
</dbReference>
<feature type="region of interest" description="Disordered" evidence="15">
    <location>
        <begin position="538"/>
        <end position="559"/>
    </location>
</feature>
<dbReference type="GO" id="GO:0043590">
    <property type="term" value="C:bacterial nucleoid"/>
    <property type="evidence" value="ECO:0007669"/>
    <property type="project" value="TreeGrafter"/>
</dbReference>
<evidence type="ECO:0000313" key="19">
    <source>
        <dbReference type="EMBL" id="PJZ68169.1"/>
    </source>
</evidence>
<dbReference type="InterPro" id="IPR014001">
    <property type="entry name" value="Helicase_ATP-bd"/>
</dbReference>
<evidence type="ECO:0000256" key="10">
    <source>
        <dbReference type="ARBA" id="ARBA00023235"/>
    </source>
</evidence>
<dbReference type="SMART" id="SM00487">
    <property type="entry name" value="DEXDc"/>
    <property type="match status" value="1"/>
</dbReference>
<dbReference type="InterPro" id="IPR004589">
    <property type="entry name" value="DNA_helicase_ATP-dep_RecQ"/>
</dbReference>
<sequence>MKSSVGMPSSISKRDWEAALKAAFGFAQFRAGQWEALQSILEGKDVLSILPTGGGKSLIYQLPSFVFETGLTIVISPLIALMKDQVDSLTARGLEAAYCNSTQDELEQIRILSRAATGKIRILYVSPERATSRSFLDLLPKFPVRLIAVDEAHCVSQWGHDFRPEYRRLYTLRNHLPASLPWVALTATATDRVKKDISDSLGLVSPVGVQGTYARPNLRFQIRFPQSEREKEADLLSILEYSNFRKLSSGKAIIYCSTRAKVDSLYELLKKSGYKIGKYHAGRTDSSREKTQDGYSSGKTNVLVATNAFGMGLDSPDVRLVLHYQVPSSLESYYQEAGRAGRDGKPSDCILFFHPSDLNVQNFLLSKEANYKGGDTLLSHVKSYATSLECRQRSLCGYFGEETEPCNQCDICLEASRTESGREAYIERERIKSEKKREKQSHEFSSEEIQNIEGLLSEYPARFGKKIVSSALRGSKSKEVLRRRLDRSSFYATLSHVPEESIQLILEKWLFEKKLLVKGQKYPKLYLANLGKNFSGKKRKSEIADQKSPSTLKKAKSSSPTKVLLNELKNFRDRTARRRKWKKFMVLQNPVLARIAEQMPDSLEELKLIKGMGESKVAQYGAEILKIVESHRF</sequence>
<comment type="cofactor">
    <cofactor evidence="2">
        <name>Zn(2+)</name>
        <dbReference type="ChEBI" id="CHEBI:29105"/>
    </cofactor>
</comment>
<gene>
    <name evidence="19" type="ORF">CH360_17660</name>
    <name evidence="20" type="ORF">CH373_17090</name>
</gene>
<evidence type="ECO:0000256" key="12">
    <source>
        <dbReference type="ARBA" id="ARBA00034808"/>
    </source>
</evidence>
<keyword evidence="5" id="KW-0547">Nucleotide-binding</keyword>
<dbReference type="GO" id="GO:0006281">
    <property type="term" value="P:DNA repair"/>
    <property type="evidence" value="ECO:0007669"/>
    <property type="project" value="InterPro"/>
</dbReference>
<comment type="catalytic activity">
    <reaction evidence="11">
        <text>Couples ATP hydrolysis with the unwinding of duplex DNA by translocating in the 3'-5' direction.</text>
        <dbReference type="EC" id="5.6.2.4"/>
    </reaction>
</comment>
<dbReference type="GO" id="GO:0016787">
    <property type="term" value="F:hydrolase activity"/>
    <property type="evidence" value="ECO:0007669"/>
    <property type="project" value="UniProtKB-KW"/>
</dbReference>
<dbReference type="InterPro" id="IPR010997">
    <property type="entry name" value="HRDC-like_sf"/>
</dbReference>
<evidence type="ECO:0000256" key="1">
    <source>
        <dbReference type="ARBA" id="ARBA00001946"/>
    </source>
</evidence>
<dbReference type="AlphaFoldDB" id="A0A2M9ZIQ7"/>
<dbReference type="GO" id="GO:0005524">
    <property type="term" value="F:ATP binding"/>
    <property type="evidence" value="ECO:0007669"/>
    <property type="project" value="UniProtKB-KW"/>
</dbReference>
<keyword evidence="4" id="KW-0479">Metal-binding</keyword>
<evidence type="ECO:0000256" key="11">
    <source>
        <dbReference type="ARBA" id="ARBA00034617"/>
    </source>
</evidence>
<dbReference type="InterPro" id="IPR027417">
    <property type="entry name" value="P-loop_NTPase"/>
</dbReference>
<dbReference type="GO" id="GO:0003677">
    <property type="term" value="F:DNA binding"/>
    <property type="evidence" value="ECO:0007669"/>
    <property type="project" value="UniProtKB-KW"/>
</dbReference>
<feature type="domain" description="Helicase C-terminal" evidence="18">
    <location>
        <begin position="231"/>
        <end position="385"/>
    </location>
</feature>
<evidence type="ECO:0000256" key="15">
    <source>
        <dbReference type="SAM" id="MobiDB-lite"/>
    </source>
</evidence>
<dbReference type="Pfam" id="PF00570">
    <property type="entry name" value="HRDC"/>
    <property type="match status" value="1"/>
</dbReference>
<evidence type="ECO:0000256" key="14">
    <source>
        <dbReference type="ARBA" id="ARBA00044550"/>
    </source>
</evidence>
<dbReference type="InterPro" id="IPR002121">
    <property type="entry name" value="HRDC_dom"/>
</dbReference>
<dbReference type="GO" id="GO:0006260">
    <property type="term" value="P:DNA replication"/>
    <property type="evidence" value="ECO:0007669"/>
    <property type="project" value="InterPro"/>
</dbReference>
<dbReference type="GO" id="GO:0030894">
    <property type="term" value="C:replisome"/>
    <property type="evidence" value="ECO:0007669"/>
    <property type="project" value="TreeGrafter"/>
</dbReference>
<evidence type="ECO:0000256" key="2">
    <source>
        <dbReference type="ARBA" id="ARBA00001947"/>
    </source>
</evidence>
<dbReference type="SUPFAM" id="SSF47819">
    <property type="entry name" value="HRDC-like"/>
    <property type="match status" value="1"/>
</dbReference>
<dbReference type="Gene3D" id="3.40.50.300">
    <property type="entry name" value="P-loop containing nucleotide triphosphate hydrolases"/>
    <property type="match status" value="2"/>
</dbReference>
<keyword evidence="6" id="KW-0378">Hydrolase</keyword>
<reference evidence="21 22" key="1">
    <citation type="submission" date="2017-07" db="EMBL/GenBank/DDBJ databases">
        <title>Leptospira spp. isolated from tropical soils.</title>
        <authorList>
            <person name="Thibeaux R."/>
            <person name="Iraola G."/>
            <person name="Ferres I."/>
            <person name="Bierque E."/>
            <person name="Girault D."/>
            <person name="Soupe-Gilbert M.-E."/>
            <person name="Picardeau M."/>
            <person name="Goarant C."/>
        </authorList>
    </citation>
    <scope>NUCLEOTIDE SEQUENCE [LARGE SCALE GENOMIC DNA]</scope>
    <source>
        <strain evidence="20 22">FH1-B-B1</strain>
        <strain evidence="19 21">FH1-B-C1</strain>
    </source>
</reference>
<dbReference type="PROSITE" id="PS51192">
    <property type="entry name" value="HELICASE_ATP_BIND_1"/>
    <property type="match status" value="1"/>
</dbReference>
<evidence type="ECO:0000313" key="21">
    <source>
        <dbReference type="Proteomes" id="UP000231962"/>
    </source>
</evidence>
<evidence type="ECO:0000259" key="17">
    <source>
        <dbReference type="PROSITE" id="PS51192"/>
    </source>
</evidence>
<dbReference type="InterPro" id="IPR044876">
    <property type="entry name" value="HRDC_dom_sf"/>
</dbReference>
<dbReference type="Gene3D" id="1.10.150.80">
    <property type="entry name" value="HRDC domain"/>
    <property type="match status" value="1"/>
</dbReference>
<evidence type="ECO:0000259" key="18">
    <source>
        <dbReference type="PROSITE" id="PS51194"/>
    </source>
</evidence>
<dbReference type="InterPro" id="IPR032284">
    <property type="entry name" value="RecQ_Zn-bd"/>
</dbReference>
<name>A0A2M9ZIQ7_9LEPT</name>
<dbReference type="Proteomes" id="UP000231990">
    <property type="component" value="Unassembled WGS sequence"/>
</dbReference>
<evidence type="ECO:0000256" key="5">
    <source>
        <dbReference type="ARBA" id="ARBA00022741"/>
    </source>
</evidence>
<feature type="compositionally biased region" description="Polar residues" evidence="15">
    <location>
        <begin position="547"/>
        <end position="559"/>
    </location>
</feature>
<dbReference type="InterPro" id="IPR011545">
    <property type="entry name" value="DEAD/DEAH_box_helicase_dom"/>
</dbReference>
<evidence type="ECO:0000256" key="9">
    <source>
        <dbReference type="ARBA" id="ARBA00023125"/>
    </source>
</evidence>
<evidence type="ECO:0000256" key="3">
    <source>
        <dbReference type="ARBA" id="ARBA00005446"/>
    </source>
</evidence>
<dbReference type="FunFam" id="3.40.50.300:FF:001389">
    <property type="entry name" value="ATP-dependent DNA helicase RecQ"/>
    <property type="match status" value="1"/>
</dbReference>
<dbReference type="PROSITE" id="PS50967">
    <property type="entry name" value="HRDC"/>
    <property type="match status" value="1"/>
</dbReference>
<dbReference type="SMART" id="SM00956">
    <property type="entry name" value="RQC"/>
    <property type="match status" value="1"/>
</dbReference>
<dbReference type="CDD" id="cd17920">
    <property type="entry name" value="DEXHc_RecQ"/>
    <property type="match status" value="1"/>
</dbReference>
<dbReference type="OrthoDB" id="9763310at2"/>
<dbReference type="SUPFAM" id="SSF46785">
    <property type="entry name" value="Winged helix' DNA-binding domain"/>
    <property type="match status" value="1"/>
</dbReference>
<comment type="similarity">
    <text evidence="3">Belongs to the helicase family. RecQ subfamily.</text>
</comment>
<dbReference type="NCBIfam" id="TIGR00614">
    <property type="entry name" value="recQ_fam"/>
    <property type="match status" value="1"/>
</dbReference>
<dbReference type="Gene3D" id="1.10.10.10">
    <property type="entry name" value="Winged helix-like DNA-binding domain superfamily/Winged helix DNA-binding domain"/>
    <property type="match status" value="1"/>
</dbReference>
<dbReference type="InterPro" id="IPR036390">
    <property type="entry name" value="WH_DNA-bd_sf"/>
</dbReference>
<dbReference type="EMBL" id="NPDZ01000016">
    <property type="protein sequence ID" value="PJZ71947.1"/>
    <property type="molecule type" value="Genomic_DNA"/>
</dbReference>
<dbReference type="InterPro" id="IPR036388">
    <property type="entry name" value="WH-like_DNA-bd_sf"/>
</dbReference>
<dbReference type="EC" id="5.6.2.4" evidence="12"/>
<dbReference type="InterPro" id="IPR001650">
    <property type="entry name" value="Helicase_C-like"/>
</dbReference>
<dbReference type="PANTHER" id="PTHR13710">
    <property type="entry name" value="DNA HELICASE RECQ FAMILY MEMBER"/>
    <property type="match status" value="1"/>
</dbReference>
<evidence type="ECO:0000256" key="7">
    <source>
        <dbReference type="ARBA" id="ARBA00022806"/>
    </source>
</evidence>
<evidence type="ECO:0000256" key="6">
    <source>
        <dbReference type="ARBA" id="ARBA00022801"/>
    </source>
</evidence>